<feature type="region of interest" description="Disordered" evidence="1">
    <location>
        <begin position="573"/>
        <end position="614"/>
    </location>
</feature>
<feature type="transmembrane region" description="Helical" evidence="2">
    <location>
        <begin position="60"/>
        <end position="78"/>
    </location>
</feature>
<dbReference type="STRING" id="50990.A0A4R5XF16"/>
<feature type="region of interest" description="Disordered" evidence="1">
    <location>
        <begin position="649"/>
        <end position="726"/>
    </location>
</feature>
<feature type="compositionally biased region" description="Basic residues" evidence="1">
    <location>
        <begin position="791"/>
        <end position="803"/>
    </location>
</feature>
<evidence type="ECO:0000256" key="2">
    <source>
        <dbReference type="SAM" id="Phobius"/>
    </source>
</evidence>
<gene>
    <name evidence="3" type="ORF">BD410DRAFT_892912</name>
</gene>
<feature type="region of interest" description="Disordered" evidence="1">
    <location>
        <begin position="923"/>
        <end position="1021"/>
    </location>
</feature>
<feature type="compositionally biased region" description="Pro residues" evidence="1">
    <location>
        <begin position="699"/>
        <end position="714"/>
    </location>
</feature>
<sequence length="1105" mass="118407">MIPLLPTLALALLSFVSSAAIILRIVIPILPPHPLSRRVAPKEFGLPNFRPLSPADKSHIWLAIFDLLALVFFVWQAAVEFFNNSSDLDVASDSASAVRLWLAVTIRQTCLLFIAVITLFHVRMGRPVSFSSKHWMLWVPTFIVVVTSTTVAGIFSHIGMASLYIGIVAYSSTVAIISSAAFVFLVATLVVIRRNLAAVHEPKGSWPPAREDEKQPRPSFATEDIDALKDGSSWITSNASTRSHRHSLSAFSFSTTHTAHTQASARHQPNPVTGSYPSIPAKSSFWFSPITPHGRTPSPVPPVPPLPSPYRPSSPTSGSVADDPDPFRRSVPPAARMGSQSSWLTENSASQVTLSAWSYPTTRPGSPPNGDIHTDLLPTTTAVSRPNTPGLSSAQVLGGYGYAPTPTTLGGVEKGLAAFSAPPVKDIDVSGYRIVGWLILIWLPLAFSLPYFFMVTPGVPFTNTPAEIFLILSVTLSSPLLAANLLLNSPLPIPSGLFDGRPDVPSTVTRVPSPASTLDYMSRYKRSGSVTVVEGRRSGDVWIANGDAIDGQNKVGRAFGMLAPVPKLSVLPLDGPQDQGEVTPPLPMQFETPTETTVSTPQSLNSAELGQTRQESRASSYWSLADDSVAHTTRIMIAQRHYSAVAKTMVLPPSPEKRESYAGMTTSTPARPNSHIRSRSTSSINNSLNKSTVSGPRSPITPPPSTPLPPTPPRKPSHQRSNSSGFSFGAVNDIDAIDKLSAGILPLLVPGLTVGSDVKVSDTRVGKPKVDGFSSTSSFSSPENHSTPARPRTKKSSSQKRNHFSLPSLGLGRDGISSLRDEITRALSAKVSEVTEDGRRKTSWAGESMPNTLSHLKPVAEEEETVRPKSPAPHLEPPARKFVAESPPHTRADVPSGFDTARSSMATLIAALESVPMSAASATTRFSTASSDGGPEAESTPHNMRQADAPIAQAITNDKPAPYTRRSSIVYIKSDENNPYPSRRDSNNKPSNVRPLAPKPKASKMDGAGNVNPITGSPGLRPLSLLRDKDINRTELRTGGIRPLALAKKSRQNENANVGNGAGKLARSATSKARGVLRKEEVLPDVVVRPPSESQHAGYAIRFRP</sequence>
<evidence type="ECO:0000313" key="3">
    <source>
        <dbReference type="EMBL" id="TDL29653.1"/>
    </source>
</evidence>
<proteinExistence type="predicted"/>
<feature type="transmembrane region" description="Helical" evidence="2">
    <location>
        <begin position="6"/>
        <end position="27"/>
    </location>
</feature>
<dbReference type="EMBL" id="ML170156">
    <property type="protein sequence ID" value="TDL29653.1"/>
    <property type="molecule type" value="Genomic_DNA"/>
</dbReference>
<dbReference type="Proteomes" id="UP000294933">
    <property type="component" value="Unassembled WGS sequence"/>
</dbReference>
<evidence type="ECO:0000313" key="4">
    <source>
        <dbReference type="Proteomes" id="UP000294933"/>
    </source>
</evidence>
<reference evidence="3 4" key="1">
    <citation type="submission" date="2018-06" db="EMBL/GenBank/DDBJ databases">
        <title>A transcriptomic atlas of mushroom development highlights an independent origin of complex multicellularity.</title>
        <authorList>
            <consortium name="DOE Joint Genome Institute"/>
            <person name="Krizsan K."/>
            <person name="Almasi E."/>
            <person name="Merenyi Z."/>
            <person name="Sahu N."/>
            <person name="Viragh M."/>
            <person name="Koszo T."/>
            <person name="Mondo S."/>
            <person name="Kiss B."/>
            <person name="Balint B."/>
            <person name="Kues U."/>
            <person name="Barry K."/>
            <person name="Hegedus J.C."/>
            <person name="Henrissat B."/>
            <person name="Johnson J."/>
            <person name="Lipzen A."/>
            <person name="Ohm R."/>
            <person name="Nagy I."/>
            <person name="Pangilinan J."/>
            <person name="Yan J."/>
            <person name="Xiong Y."/>
            <person name="Grigoriev I.V."/>
            <person name="Hibbett D.S."/>
            <person name="Nagy L.G."/>
        </authorList>
    </citation>
    <scope>NUCLEOTIDE SEQUENCE [LARGE SCALE GENOMIC DNA]</scope>
    <source>
        <strain evidence="3 4">SZMC22713</strain>
    </source>
</reference>
<dbReference type="OrthoDB" id="2529242at2759"/>
<feature type="transmembrane region" description="Helical" evidence="2">
    <location>
        <begin position="167"/>
        <end position="192"/>
    </location>
</feature>
<dbReference type="VEuPathDB" id="FungiDB:BD410DRAFT_892912"/>
<feature type="compositionally biased region" description="Pro residues" evidence="1">
    <location>
        <begin position="298"/>
        <end position="312"/>
    </location>
</feature>
<accession>A0A4R5XF16</accession>
<feature type="compositionally biased region" description="Low complexity" evidence="1">
    <location>
        <begin position="673"/>
        <end position="689"/>
    </location>
</feature>
<feature type="compositionally biased region" description="Polar residues" evidence="1">
    <location>
        <begin position="591"/>
        <end position="614"/>
    </location>
</feature>
<feature type="region of interest" description="Disordered" evidence="1">
    <location>
        <begin position="202"/>
        <end position="223"/>
    </location>
</feature>
<keyword evidence="4" id="KW-1185">Reference proteome</keyword>
<evidence type="ECO:0000256" key="1">
    <source>
        <dbReference type="SAM" id="MobiDB-lite"/>
    </source>
</evidence>
<keyword evidence="2" id="KW-0812">Transmembrane</keyword>
<feature type="transmembrane region" description="Helical" evidence="2">
    <location>
        <begin position="98"/>
        <end position="122"/>
    </location>
</feature>
<keyword evidence="2" id="KW-1133">Transmembrane helix</keyword>
<feature type="transmembrane region" description="Helical" evidence="2">
    <location>
        <begin position="134"/>
        <end position="155"/>
    </location>
</feature>
<feature type="region of interest" description="Disordered" evidence="1">
    <location>
        <begin position="861"/>
        <end position="897"/>
    </location>
</feature>
<name>A0A4R5XF16_9AGAM</name>
<feature type="region of interest" description="Disordered" evidence="1">
    <location>
        <begin position="762"/>
        <end position="811"/>
    </location>
</feature>
<feature type="region of interest" description="Disordered" evidence="1">
    <location>
        <begin position="1050"/>
        <end position="1072"/>
    </location>
</feature>
<feature type="region of interest" description="Disordered" evidence="1">
    <location>
        <begin position="290"/>
        <end position="345"/>
    </location>
</feature>
<feature type="transmembrane region" description="Helical" evidence="2">
    <location>
        <begin position="434"/>
        <end position="456"/>
    </location>
</feature>
<organism evidence="3 4">
    <name type="scientific">Rickenella mellea</name>
    <dbReference type="NCBI Taxonomy" id="50990"/>
    <lineage>
        <taxon>Eukaryota</taxon>
        <taxon>Fungi</taxon>
        <taxon>Dikarya</taxon>
        <taxon>Basidiomycota</taxon>
        <taxon>Agaricomycotina</taxon>
        <taxon>Agaricomycetes</taxon>
        <taxon>Hymenochaetales</taxon>
        <taxon>Rickenellaceae</taxon>
        <taxon>Rickenella</taxon>
    </lineage>
</organism>
<keyword evidence="2" id="KW-0472">Membrane</keyword>
<dbReference type="AlphaFoldDB" id="A0A4R5XF16"/>
<protein>
    <submittedName>
        <fullName evidence="3">Uncharacterized protein</fullName>
    </submittedName>
</protein>
<feature type="compositionally biased region" description="Basic and acidic residues" evidence="1">
    <location>
        <begin position="877"/>
        <end position="892"/>
    </location>
</feature>